<proteinExistence type="inferred from homology"/>
<protein>
    <recommendedName>
        <fullName evidence="11 13">S-adenosylmethionine:tRNA ribosyltransferase-isomerase</fullName>
        <ecNumber evidence="10 13">2.4.99.17</ecNumber>
    </recommendedName>
    <alternativeName>
        <fullName evidence="12 13">Queuosine biosynthesis protein QueA</fullName>
    </alternativeName>
</protein>
<evidence type="ECO:0000256" key="9">
    <source>
        <dbReference type="ARBA" id="ARBA00061210"/>
    </source>
</evidence>
<comment type="similarity">
    <text evidence="9 13">Belongs to the QueA family.</text>
</comment>
<dbReference type="NCBIfam" id="NF001140">
    <property type="entry name" value="PRK00147.1"/>
    <property type="match status" value="1"/>
</dbReference>
<dbReference type="GO" id="GO:0008616">
    <property type="term" value="P:tRNA queuosine(34) biosynthetic process"/>
    <property type="evidence" value="ECO:0007669"/>
    <property type="project" value="UniProtKB-UniRule"/>
</dbReference>
<comment type="subunit">
    <text evidence="3 13">Monomer.</text>
</comment>
<keyword evidence="4 13" id="KW-0963">Cytoplasm</keyword>
<dbReference type="InterPro" id="IPR042118">
    <property type="entry name" value="QueA_dom1"/>
</dbReference>
<evidence type="ECO:0000256" key="2">
    <source>
        <dbReference type="ARBA" id="ARBA00004691"/>
    </source>
</evidence>
<comment type="pathway">
    <text evidence="2 13">tRNA modification; tRNA-queuosine biosynthesis.</text>
</comment>
<evidence type="ECO:0000256" key="11">
    <source>
        <dbReference type="ARBA" id="ARBA00069325"/>
    </source>
</evidence>
<keyword evidence="5 13" id="KW-0808">Transferase</keyword>
<evidence type="ECO:0000256" key="4">
    <source>
        <dbReference type="ARBA" id="ARBA00022490"/>
    </source>
</evidence>
<comment type="caution">
    <text evidence="14">The sequence shown here is derived from an EMBL/GenBank/DDBJ whole genome shotgun (WGS) entry which is preliminary data.</text>
</comment>
<dbReference type="InterPro" id="IPR042119">
    <property type="entry name" value="QueA_dom2"/>
</dbReference>
<dbReference type="EMBL" id="QSLN01000008">
    <property type="protein sequence ID" value="RDV82936.1"/>
    <property type="molecule type" value="Genomic_DNA"/>
</dbReference>
<evidence type="ECO:0000256" key="1">
    <source>
        <dbReference type="ARBA" id="ARBA00004496"/>
    </source>
</evidence>
<evidence type="ECO:0000256" key="3">
    <source>
        <dbReference type="ARBA" id="ARBA00011245"/>
    </source>
</evidence>
<comment type="catalytic activity">
    <reaction evidence="8 13">
        <text>7-aminomethyl-7-carbaguanosine(34) in tRNA + S-adenosyl-L-methionine = epoxyqueuosine(34) in tRNA + adenine + L-methionine + 2 H(+)</text>
        <dbReference type="Rhea" id="RHEA:32155"/>
        <dbReference type="Rhea" id="RHEA-COMP:10342"/>
        <dbReference type="Rhea" id="RHEA-COMP:18582"/>
        <dbReference type="ChEBI" id="CHEBI:15378"/>
        <dbReference type="ChEBI" id="CHEBI:16708"/>
        <dbReference type="ChEBI" id="CHEBI:57844"/>
        <dbReference type="ChEBI" id="CHEBI:59789"/>
        <dbReference type="ChEBI" id="CHEBI:82833"/>
        <dbReference type="ChEBI" id="CHEBI:194443"/>
        <dbReference type="EC" id="2.4.99.17"/>
    </reaction>
</comment>
<dbReference type="FunFam" id="3.40.1780.10:FF:000001">
    <property type="entry name" value="S-adenosylmethionine:tRNA ribosyltransferase-isomerase"/>
    <property type="match status" value="1"/>
</dbReference>
<evidence type="ECO:0000313" key="15">
    <source>
        <dbReference type="Proteomes" id="UP000256329"/>
    </source>
</evidence>
<dbReference type="NCBIfam" id="TIGR00113">
    <property type="entry name" value="queA"/>
    <property type="match status" value="1"/>
</dbReference>
<keyword evidence="14" id="KW-0328">Glycosyltransferase</keyword>
<dbReference type="Proteomes" id="UP000256329">
    <property type="component" value="Unassembled WGS sequence"/>
</dbReference>
<sequence length="343" mass="38914">MALKRSDFEYYLPKELIAQEPLPERDKSRLMVVYRDREEFEHRLFRDLPEYLVPGDVLVLNRTRVLPARLYGAKEGTGGKVEVLLLRQLEPDLWEVLVRPGRRVPEGTRIVFGGGLLRGEVLSRLGSGGRLIRFTCEGDFFSLLHRLGEIPLPPYIKRKLAEPERYQTVYASEPGSAAAPTAGLHFTPELLQKLQEKGVEVVTLTLHIGLDTFRPVKEEDITAHRMHSEEYHLPEATAEAVNRAKREGRRIVAVGTTVVRCLESVADERGLVRAGRGFTDLFIYPGYRFKVIDALVTNFHLPGSTLLMLVAAFAGREKILRAYAEAVRLRYRFFSFGDAMLIL</sequence>
<keyword evidence="14" id="KW-0413">Isomerase</keyword>
<dbReference type="FunFam" id="2.40.10.240:FF:000002">
    <property type="entry name" value="S-adenosylmethionine:tRNA ribosyltransferase-isomerase"/>
    <property type="match status" value="1"/>
</dbReference>
<dbReference type="Gene3D" id="2.40.10.240">
    <property type="entry name" value="QueA-like"/>
    <property type="match status" value="1"/>
</dbReference>
<dbReference type="InterPro" id="IPR036100">
    <property type="entry name" value="QueA_sf"/>
</dbReference>
<keyword evidence="6 13" id="KW-0949">S-adenosyl-L-methionine</keyword>
<dbReference type="PANTHER" id="PTHR30307:SF0">
    <property type="entry name" value="S-ADENOSYLMETHIONINE:TRNA RIBOSYLTRANSFERASE-ISOMERASE"/>
    <property type="match status" value="1"/>
</dbReference>
<dbReference type="SUPFAM" id="SSF111337">
    <property type="entry name" value="QueA-like"/>
    <property type="match status" value="1"/>
</dbReference>
<evidence type="ECO:0000313" key="14">
    <source>
        <dbReference type="EMBL" id="RDV82936.1"/>
    </source>
</evidence>
<evidence type="ECO:0000256" key="12">
    <source>
        <dbReference type="ARBA" id="ARBA00076160"/>
    </source>
</evidence>
<evidence type="ECO:0000256" key="7">
    <source>
        <dbReference type="ARBA" id="ARBA00022785"/>
    </source>
</evidence>
<dbReference type="Gene3D" id="3.40.1780.10">
    <property type="entry name" value="QueA-like"/>
    <property type="match status" value="2"/>
</dbReference>
<dbReference type="GO" id="GO:0051075">
    <property type="term" value="F:S-adenosylmethionine:tRNA ribosyltransferase-isomerase activity"/>
    <property type="evidence" value="ECO:0007669"/>
    <property type="project" value="UniProtKB-EC"/>
</dbReference>
<comment type="subcellular location">
    <subcellularLocation>
        <location evidence="1 13">Cytoplasm</location>
    </subcellularLocation>
</comment>
<dbReference type="EC" id="2.4.99.17" evidence="10 13"/>
<dbReference type="GO" id="GO:0005737">
    <property type="term" value="C:cytoplasm"/>
    <property type="evidence" value="ECO:0007669"/>
    <property type="project" value="UniProtKB-SubCell"/>
</dbReference>
<evidence type="ECO:0000256" key="13">
    <source>
        <dbReference type="HAMAP-Rule" id="MF_00113"/>
    </source>
</evidence>
<keyword evidence="7 13" id="KW-0671">Queuosine biosynthesis</keyword>
<evidence type="ECO:0000256" key="10">
    <source>
        <dbReference type="ARBA" id="ARBA00066503"/>
    </source>
</evidence>
<evidence type="ECO:0000256" key="6">
    <source>
        <dbReference type="ARBA" id="ARBA00022691"/>
    </source>
</evidence>
<dbReference type="InterPro" id="IPR003699">
    <property type="entry name" value="QueA"/>
</dbReference>
<dbReference type="AlphaFoldDB" id="A0A3D8P554"/>
<dbReference type="Pfam" id="PF02547">
    <property type="entry name" value="Queuosine_synth"/>
    <property type="match status" value="1"/>
</dbReference>
<gene>
    <name evidence="13" type="primary">queA</name>
    <name evidence="14" type="ORF">DXX99_06690</name>
</gene>
<accession>A0A3D8P554</accession>
<dbReference type="HAMAP" id="MF_00113">
    <property type="entry name" value="QueA"/>
    <property type="match status" value="1"/>
</dbReference>
<dbReference type="UniPathway" id="UPA00392"/>
<reference evidence="14 15" key="1">
    <citation type="submission" date="2018-08" db="EMBL/GenBank/DDBJ databases">
        <title>Form III RuBisCO-mediated autotrophy in Thermodesulfobium bacteria.</title>
        <authorList>
            <person name="Toshchakov S.V."/>
            <person name="Kublanov I.V."/>
            <person name="Frolov E."/>
            <person name="Bonch-Osmolovskaya E.A."/>
            <person name="Tourova T.P."/>
            <person name="Chernych N.A."/>
            <person name="Lebedinsky A.V."/>
        </authorList>
    </citation>
    <scope>NUCLEOTIDE SEQUENCE [LARGE SCALE GENOMIC DNA]</scope>
    <source>
        <strain evidence="14 15">SR</strain>
    </source>
</reference>
<evidence type="ECO:0000256" key="8">
    <source>
        <dbReference type="ARBA" id="ARBA00052751"/>
    </source>
</evidence>
<organism evidence="14 15">
    <name type="scientific">Ammonifex thiophilus</name>
    <dbReference type="NCBI Taxonomy" id="444093"/>
    <lineage>
        <taxon>Bacteria</taxon>
        <taxon>Bacillati</taxon>
        <taxon>Bacillota</taxon>
        <taxon>Clostridia</taxon>
        <taxon>Thermoanaerobacterales</taxon>
        <taxon>Thermoanaerobacteraceae</taxon>
        <taxon>Ammonifex</taxon>
    </lineage>
</organism>
<evidence type="ECO:0000256" key="5">
    <source>
        <dbReference type="ARBA" id="ARBA00022679"/>
    </source>
</evidence>
<comment type="function">
    <text evidence="13">Transfers and isomerizes the ribose moiety from AdoMet to the 7-aminomethyl group of 7-deazaguanine (preQ1-tRNA) to give epoxyqueuosine (oQ-tRNA).</text>
</comment>
<name>A0A3D8P554_9THEO</name>
<dbReference type="PANTHER" id="PTHR30307">
    <property type="entry name" value="S-ADENOSYLMETHIONINE:TRNA RIBOSYLTRANSFERASE-ISOMERASE"/>
    <property type="match status" value="1"/>
</dbReference>
<keyword evidence="15" id="KW-1185">Reference proteome</keyword>